<accession>A0A5M3MNU1</accession>
<organism evidence="2 3">
    <name type="scientific">Coniophora puteana (strain RWD-64-598)</name>
    <name type="common">Brown rot fungus</name>
    <dbReference type="NCBI Taxonomy" id="741705"/>
    <lineage>
        <taxon>Eukaryota</taxon>
        <taxon>Fungi</taxon>
        <taxon>Dikarya</taxon>
        <taxon>Basidiomycota</taxon>
        <taxon>Agaricomycotina</taxon>
        <taxon>Agaricomycetes</taxon>
        <taxon>Agaricomycetidae</taxon>
        <taxon>Boletales</taxon>
        <taxon>Coniophorineae</taxon>
        <taxon>Coniophoraceae</taxon>
        <taxon>Coniophora</taxon>
    </lineage>
</organism>
<dbReference type="RefSeq" id="XP_007769569.1">
    <property type="nucleotide sequence ID" value="XM_007771379.1"/>
</dbReference>
<protein>
    <submittedName>
        <fullName evidence="2">Uncharacterized protein</fullName>
    </submittedName>
</protein>
<name>A0A5M3MNU1_CONPW</name>
<dbReference type="KEGG" id="cput:CONPUDRAFT_154694"/>
<feature type="compositionally biased region" description="Basic and acidic residues" evidence="1">
    <location>
        <begin position="376"/>
        <end position="394"/>
    </location>
</feature>
<feature type="compositionally biased region" description="Polar residues" evidence="1">
    <location>
        <begin position="323"/>
        <end position="332"/>
    </location>
</feature>
<feature type="compositionally biased region" description="Basic residues" evidence="1">
    <location>
        <begin position="357"/>
        <end position="374"/>
    </location>
</feature>
<dbReference type="EMBL" id="JH711579">
    <property type="protein sequence ID" value="EIW80680.1"/>
    <property type="molecule type" value="Genomic_DNA"/>
</dbReference>
<sequence length="504" mass="55574">MAIPLPLPIPTLPVWANSTAMDGKTAYYNIAHAQAFINTAEARLQEALPHVDEWEHGDFVNKVMGEVDQAYEPAVALYARFPDLMPTPVLFDVFRNRDYVAAIANFNGAADVDAGVYATWRCANPEAFLDLGDDRWWEPPSYPSPRAASPPASVSDNGRGRRQKMACVMIEPPTVRSRSSVKRAGTACRSDQGSNGNDDEDGPNPRCVSTSGDNGPGADDGVAAYDDDNLEEISVGDPGSVGLTNKQREARQRTLDRLATYYEGSKRCSRCIEKHRKCRVEYDQVICNGCRRNRKRCDARFKAAGDDGAAPPDKRPSKRPRSTASKQPSRSGASGKKPKALPRAPAPKQEKTEKKERKEKKKYVPVAQRKRISIGHRSESQIRERERKSKRDFRYVTPNSDDEVDQLLDDSDCSPAPASGNVPNPAATAGADPLRNNPSATSLSATSLLSMDSWTLAASNNAERELLRLLQRLDSDGEAIACRLHRLAVRATEWKWDESATQHI</sequence>
<keyword evidence="3" id="KW-1185">Reference proteome</keyword>
<feature type="compositionally biased region" description="Low complexity" evidence="1">
    <location>
        <begin position="144"/>
        <end position="155"/>
    </location>
</feature>
<dbReference type="AlphaFoldDB" id="A0A5M3MNU1"/>
<dbReference type="GeneID" id="19203306"/>
<proteinExistence type="predicted"/>
<feature type="region of interest" description="Disordered" evidence="1">
    <location>
        <begin position="303"/>
        <end position="441"/>
    </location>
</feature>
<gene>
    <name evidence="2" type="ORF">CONPUDRAFT_154694</name>
</gene>
<dbReference type="Proteomes" id="UP000053558">
    <property type="component" value="Unassembled WGS sequence"/>
</dbReference>
<evidence type="ECO:0000256" key="1">
    <source>
        <dbReference type="SAM" id="MobiDB-lite"/>
    </source>
</evidence>
<reference evidence="3" key="1">
    <citation type="journal article" date="2012" name="Science">
        <title>The Paleozoic origin of enzymatic lignin decomposition reconstructed from 31 fungal genomes.</title>
        <authorList>
            <person name="Floudas D."/>
            <person name="Binder M."/>
            <person name="Riley R."/>
            <person name="Barry K."/>
            <person name="Blanchette R.A."/>
            <person name="Henrissat B."/>
            <person name="Martinez A.T."/>
            <person name="Otillar R."/>
            <person name="Spatafora J.W."/>
            <person name="Yadav J.S."/>
            <person name="Aerts A."/>
            <person name="Benoit I."/>
            <person name="Boyd A."/>
            <person name="Carlson A."/>
            <person name="Copeland A."/>
            <person name="Coutinho P.M."/>
            <person name="de Vries R.P."/>
            <person name="Ferreira P."/>
            <person name="Findley K."/>
            <person name="Foster B."/>
            <person name="Gaskell J."/>
            <person name="Glotzer D."/>
            <person name="Gorecki P."/>
            <person name="Heitman J."/>
            <person name="Hesse C."/>
            <person name="Hori C."/>
            <person name="Igarashi K."/>
            <person name="Jurgens J.A."/>
            <person name="Kallen N."/>
            <person name="Kersten P."/>
            <person name="Kohler A."/>
            <person name="Kuees U."/>
            <person name="Kumar T.K.A."/>
            <person name="Kuo A."/>
            <person name="LaButti K."/>
            <person name="Larrondo L.F."/>
            <person name="Lindquist E."/>
            <person name="Ling A."/>
            <person name="Lombard V."/>
            <person name="Lucas S."/>
            <person name="Lundell T."/>
            <person name="Martin R."/>
            <person name="McLaughlin D.J."/>
            <person name="Morgenstern I."/>
            <person name="Morin E."/>
            <person name="Murat C."/>
            <person name="Nagy L.G."/>
            <person name="Nolan M."/>
            <person name="Ohm R.A."/>
            <person name="Patyshakuliyeva A."/>
            <person name="Rokas A."/>
            <person name="Ruiz-Duenas F.J."/>
            <person name="Sabat G."/>
            <person name="Salamov A."/>
            <person name="Samejima M."/>
            <person name="Schmutz J."/>
            <person name="Slot J.C."/>
            <person name="St John F."/>
            <person name="Stenlid J."/>
            <person name="Sun H."/>
            <person name="Sun S."/>
            <person name="Syed K."/>
            <person name="Tsang A."/>
            <person name="Wiebenga A."/>
            <person name="Young D."/>
            <person name="Pisabarro A."/>
            <person name="Eastwood D.C."/>
            <person name="Martin F."/>
            <person name="Cullen D."/>
            <person name="Grigoriev I.V."/>
            <person name="Hibbett D.S."/>
        </authorList>
    </citation>
    <scope>NUCLEOTIDE SEQUENCE [LARGE SCALE GENOMIC DNA]</scope>
    <source>
        <strain evidence="3">RWD-64-598 SS2</strain>
    </source>
</reference>
<feature type="region of interest" description="Disordered" evidence="1">
    <location>
        <begin position="140"/>
        <end position="220"/>
    </location>
</feature>
<evidence type="ECO:0000313" key="3">
    <source>
        <dbReference type="Proteomes" id="UP000053558"/>
    </source>
</evidence>
<feature type="compositionally biased region" description="Acidic residues" evidence="1">
    <location>
        <begin position="400"/>
        <end position="412"/>
    </location>
</feature>
<comment type="caution">
    <text evidence="2">The sequence shown here is derived from an EMBL/GenBank/DDBJ whole genome shotgun (WGS) entry which is preliminary data.</text>
</comment>
<evidence type="ECO:0000313" key="2">
    <source>
        <dbReference type="EMBL" id="EIW80680.1"/>
    </source>
</evidence>